<dbReference type="PANTHER" id="PTHR35530:SF1">
    <property type="entry name" value="2-HYDROXYMUCONATE TAUTOMERASE"/>
    <property type="match status" value="1"/>
</dbReference>
<evidence type="ECO:0000313" key="4">
    <source>
        <dbReference type="EMBL" id="ADI04658.1"/>
    </source>
</evidence>
<keyword evidence="5" id="KW-1185">Reference proteome</keyword>
<dbReference type="RefSeq" id="WP_014174137.1">
    <property type="nucleotide sequence ID" value="NC_016582.1"/>
</dbReference>
<protein>
    <submittedName>
        <fullName evidence="4">Putative 4-oxalocrotonate tautomerase</fullName>
    </submittedName>
</protein>
<accession>D7CDZ3</accession>
<dbReference type="GO" id="GO:0016853">
    <property type="term" value="F:isomerase activity"/>
    <property type="evidence" value="ECO:0007669"/>
    <property type="project" value="UniProtKB-KW"/>
</dbReference>
<gene>
    <name evidence="4" type="ordered locus">SBI_01537</name>
</gene>
<dbReference type="AlphaFoldDB" id="D7CDZ3"/>
<dbReference type="Gene3D" id="3.30.429.10">
    <property type="entry name" value="Macrophage Migration Inhibitory Factor"/>
    <property type="match status" value="1"/>
</dbReference>
<dbReference type="Proteomes" id="UP000000377">
    <property type="component" value="Chromosome"/>
</dbReference>
<name>D7CDZ3_STRBB</name>
<dbReference type="STRING" id="749414.SBI_01537"/>
<dbReference type="Pfam" id="PF01361">
    <property type="entry name" value="Tautomerase"/>
    <property type="match status" value="1"/>
</dbReference>
<dbReference type="InterPro" id="IPR004370">
    <property type="entry name" value="4-OT-like_dom"/>
</dbReference>
<comment type="similarity">
    <text evidence="1">Belongs to the 4-oxalocrotonate tautomerase family.</text>
</comment>
<evidence type="ECO:0000313" key="5">
    <source>
        <dbReference type="Proteomes" id="UP000000377"/>
    </source>
</evidence>
<dbReference type="KEGG" id="sbh:SBI_01537"/>
<sequence>MPLIEVTMVHGRTPDEIRSLIHEVTGAVVKALDVPQQSVRVAVRELPKTHWAAGDVTIAEREAAASAAGGGTS</sequence>
<evidence type="ECO:0000256" key="1">
    <source>
        <dbReference type="ARBA" id="ARBA00006723"/>
    </source>
</evidence>
<proteinExistence type="inferred from homology"/>
<feature type="domain" description="4-oxalocrotonate tautomerase-like" evidence="3">
    <location>
        <begin position="2"/>
        <end position="60"/>
    </location>
</feature>
<dbReference type="PANTHER" id="PTHR35530">
    <property type="entry name" value="TAUTOMERASE-RELATED"/>
    <property type="match status" value="1"/>
</dbReference>
<organism evidence="4 5">
    <name type="scientific">Streptomyces bingchenggensis (strain BCW-1)</name>
    <dbReference type="NCBI Taxonomy" id="749414"/>
    <lineage>
        <taxon>Bacteria</taxon>
        <taxon>Bacillati</taxon>
        <taxon>Actinomycetota</taxon>
        <taxon>Actinomycetes</taxon>
        <taxon>Kitasatosporales</taxon>
        <taxon>Streptomycetaceae</taxon>
        <taxon>Streptomyces</taxon>
    </lineage>
</organism>
<dbReference type="eggNOG" id="COG1942">
    <property type="taxonomic scope" value="Bacteria"/>
</dbReference>
<dbReference type="InterPro" id="IPR014347">
    <property type="entry name" value="Tautomerase/MIF_sf"/>
</dbReference>
<dbReference type="EMBL" id="CP002047">
    <property type="protein sequence ID" value="ADI04658.1"/>
    <property type="molecule type" value="Genomic_DNA"/>
</dbReference>
<keyword evidence="2" id="KW-0413">Isomerase</keyword>
<dbReference type="SUPFAM" id="SSF55331">
    <property type="entry name" value="Tautomerase/MIF"/>
    <property type="match status" value="1"/>
</dbReference>
<reference evidence="4 5" key="1">
    <citation type="journal article" date="2010" name="J. Bacteriol.">
        <title>Genome sequence of the milbemycin-producing bacterium Streptomyces bingchenggensis.</title>
        <authorList>
            <person name="Wang X.J."/>
            <person name="Yan Y.J."/>
            <person name="Zhang B."/>
            <person name="An J."/>
            <person name="Wang J.J."/>
            <person name="Tian J."/>
            <person name="Jiang L."/>
            <person name="Chen Y.H."/>
            <person name="Huang S.X."/>
            <person name="Yin M."/>
            <person name="Zhang J."/>
            <person name="Gao A.L."/>
            <person name="Liu C.X."/>
            <person name="Zhu Z.X."/>
            <person name="Xiang W.S."/>
        </authorList>
    </citation>
    <scope>NUCLEOTIDE SEQUENCE [LARGE SCALE GENOMIC DNA]</scope>
    <source>
        <strain evidence="4 5">BCW-1</strain>
    </source>
</reference>
<evidence type="ECO:0000259" key="3">
    <source>
        <dbReference type="Pfam" id="PF01361"/>
    </source>
</evidence>
<dbReference type="PATRIC" id="fig|749414.3.peg.1582"/>
<evidence type="ECO:0000256" key="2">
    <source>
        <dbReference type="ARBA" id="ARBA00023235"/>
    </source>
</evidence>
<dbReference type="HOGENOM" id="CLU_148073_5_2_11"/>